<name>A0A444UTM5_ACIRT</name>
<keyword evidence="2 4" id="KW-0863">Zinc-finger</keyword>
<reference evidence="7 8" key="1">
    <citation type="submission" date="2019-01" db="EMBL/GenBank/DDBJ databases">
        <title>Draft Genome and Complete Hox-Cluster Characterization of the Sterlet Sturgeon (Acipenser ruthenus).</title>
        <authorList>
            <person name="Wei Q."/>
        </authorList>
    </citation>
    <scope>NUCLEOTIDE SEQUENCE [LARGE SCALE GENOMIC DNA]</scope>
    <source>
        <strain evidence="7">WHYD16114868_AA</strain>
        <tissue evidence="7">Blood</tissue>
    </source>
</reference>
<dbReference type="PANTHER" id="PTHR22791:SF4">
    <property type="entry name" value="RING FINGER PROTEIN 223"/>
    <property type="match status" value="1"/>
</dbReference>
<dbReference type="GO" id="GO:0061630">
    <property type="term" value="F:ubiquitin protein ligase activity"/>
    <property type="evidence" value="ECO:0007669"/>
    <property type="project" value="TreeGrafter"/>
</dbReference>
<dbReference type="SMART" id="SM00184">
    <property type="entry name" value="RING"/>
    <property type="match status" value="1"/>
</dbReference>
<dbReference type="InterPro" id="IPR027370">
    <property type="entry name" value="Znf-RING_euk"/>
</dbReference>
<keyword evidence="1" id="KW-0479">Metal-binding</keyword>
<dbReference type="PROSITE" id="PS00518">
    <property type="entry name" value="ZF_RING_1"/>
    <property type="match status" value="1"/>
</dbReference>
<protein>
    <submittedName>
        <fullName evidence="7">RING finger protein 223</fullName>
    </submittedName>
</protein>
<dbReference type="AlphaFoldDB" id="A0A444UTM5"/>
<dbReference type="InterPro" id="IPR001841">
    <property type="entry name" value="Znf_RING"/>
</dbReference>
<dbReference type="CDD" id="cd16556">
    <property type="entry name" value="RING-HC_RNF183-like"/>
    <property type="match status" value="1"/>
</dbReference>
<dbReference type="Proteomes" id="UP000289886">
    <property type="component" value="Unassembled WGS sequence"/>
</dbReference>
<keyword evidence="3" id="KW-0862">Zinc</keyword>
<evidence type="ECO:0000256" key="5">
    <source>
        <dbReference type="SAM" id="Phobius"/>
    </source>
</evidence>
<dbReference type="GO" id="GO:0016567">
    <property type="term" value="P:protein ubiquitination"/>
    <property type="evidence" value="ECO:0007669"/>
    <property type="project" value="TreeGrafter"/>
</dbReference>
<organism evidence="7 8">
    <name type="scientific">Acipenser ruthenus</name>
    <name type="common">Sterlet sturgeon</name>
    <dbReference type="NCBI Taxonomy" id="7906"/>
    <lineage>
        <taxon>Eukaryota</taxon>
        <taxon>Metazoa</taxon>
        <taxon>Chordata</taxon>
        <taxon>Craniata</taxon>
        <taxon>Vertebrata</taxon>
        <taxon>Euteleostomi</taxon>
        <taxon>Actinopterygii</taxon>
        <taxon>Chondrostei</taxon>
        <taxon>Acipenseriformes</taxon>
        <taxon>Acipenseridae</taxon>
        <taxon>Acipenser</taxon>
    </lineage>
</organism>
<dbReference type="InterPro" id="IPR013083">
    <property type="entry name" value="Znf_RING/FYVE/PHD"/>
</dbReference>
<evidence type="ECO:0000256" key="4">
    <source>
        <dbReference type="PROSITE-ProRule" id="PRU00175"/>
    </source>
</evidence>
<dbReference type="InterPro" id="IPR017907">
    <property type="entry name" value="Znf_RING_CS"/>
</dbReference>
<dbReference type="Gene3D" id="3.30.40.10">
    <property type="entry name" value="Zinc/RING finger domain, C3HC4 (zinc finger)"/>
    <property type="match status" value="1"/>
</dbReference>
<feature type="domain" description="RING-type" evidence="6">
    <location>
        <begin position="28"/>
        <end position="78"/>
    </location>
</feature>
<evidence type="ECO:0000256" key="2">
    <source>
        <dbReference type="ARBA" id="ARBA00022771"/>
    </source>
</evidence>
<gene>
    <name evidence="7" type="ORF">EOD39_21093</name>
</gene>
<dbReference type="SUPFAM" id="SSF57850">
    <property type="entry name" value="RING/U-box"/>
    <property type="match status" value="1"/>
</dbReference>
<evidence type="ECO:0000313" key="8">
    <source>
        <dbReference type="Proteomes" id="UP000289886"/>
    </source>
</evidence>
<dbReference type="Pfam" id="PF13445">
    <property type="entry name" value="zf-RING_UBOX"/>
    <property type="match status" value="1"/>
</dbReference>
<dbReference type="PANTHER" id="PTHR22791">
    <property type="entry name" value="RING-TYPE DOMAIN-CONTAINING PROTEIN"/>
    <property type="match status" value="1"/>
</dbReference>
<proteinExistence type="predicted"/>
<sequence>MSALPQVVWHTGSSLGEDAEKNADQPECSICFNSYDNIFKTPKVLECTHTFCLECLSRLLSAVSTEQSTGHIPCPFCRHLTTMPEKGPPALTTSQEVLCKLPAHLQQEEPVWMEGAMLCYKKSPDSSTSDFCICIDIGITKSENAVEVVPAPSRGLLSRCGLLNDWKRLLLFIILMVMLVCIILWPLQCVFTTGSLRCFSKSNTSLSSVTTIHPTKN</sequence>
<keyword evidence="5" id="KW-1133">Transmembrane helix</keyword>
<dbReference type="EMBL" id="SCEB01008458">
    <property type="protein sequence ID" value="RXM91521.1"/>
    <property type="molecule type" value="Genomic_DNA"/>
</dbReference>
<dbReference type="GO" id="GO:0008270">
    <property type="term" value="F:zinc ion binding"/>
    <property type="evidence" value="ECO:0007669"/>
    <property type="project" value="UniProtKB-KW"/>
</dbReference>
<keyword evidence="5" id="KW-0812">Transmembrane</keyword>
<comment type="caution">
    <text evidence="7">The sequence shown here is derived from an EMBL/GenBank/DDBJ whole genome shotgun (WGS) entry which is preliminary data.</text>
</comment>
<dbReference type="PROSITE" id="PS50089">
    <property type="entry name" value="ZF_RING_2"/>
    <property type="match status" value="1"/>
</dbReference>
<keyword evidence="8" id="KW-1185">Reference proteome</keyword>
<evidence type="ECO:0000256" key="1">
    <source>
        <dbReference type="ARBA" id="ARBA00022723"/>
    </source>
</evidence>
<evidence type="ECO:0000256" key="3">
    <source>
        <dbReference type="ARBA" id="ARBA00022833"/>
    </source>
</evidence>
<feature type="transmembrane region" description="Helical" evidence="5">
    <location>
        <begin position="169"/>
        <end position="187"/>
    </location>
</feature>
<evidence type="ECO:0000313" key="7">
    <source>
        <dbReference type="EMBL" id="RXM91521.1"/>
    </source>
</evidence>
<dbReference type="InterPro" id="IPR051435">
    <property type="entry name" value="RING_finger_E3_ubiq-ligases"/>
</dbReference>
<accession>A0A444UTM5</accession>
<keyword evidence="5" id="KW-0472">Membrane</keyword>
<evidence type="ECO:0000259" key="6">
    <source>
        <dbReference type="PROSITE" id="PS50089"/>
    </source>
</evidence>